<dbReference type="EMBL" id="CP100595">
    <property type="protein sequence ID" value="UTJ05410.1"/>
    <property type="molecule type" value="Genomic_DNA"/>
</dbReference>
<evidence type="ECO:0000313" key="3">
    <source>
        <dbReference type="Proteomes" id="UP001060012"/>
    </source>
</evidence>
<evidence type="ECO:0008006" key="4">
    <source>
        <dbReference type="Google" id="ProtNLM"/>
    </source>
</evidence>
<evidence type="ECO:0000313" key="2">
    <source>
        <dbReference type="EMBL" id="UTJ05410.1"/>
    </source>
</evidence>
<protein>
    <recommendedName>
        <fullName evidence="4">Lipoprotein</fullName>
    </recommendedName>
</protein>
<sequence length="142" mass="16519">MNKKNYNFILIFSLPFIIGACTTGYYQNKIDKYNAFEIASKIESNYNKDLTSKNIEKFHSVFIKYDSVKADRHIVKSKISIYNANKLDNIATFREDFIKSICRESETKAIFNKGVAYDFNISFDNGIKNTNLFIDKDLCEVF</sequence>
<accession>A0ABY5E2P7</accession>
<dbReference type="Proteomes" id="UP001060012">
    <property type="component" value="Chromosome"/>
</dbReference>
<keyword evidence="1" id="KW-0472">Membrane</keyword>
<gene>
    <name evidence="2" type="ORF">NJU99_09025</name>
</gene>
<keyword evidence="1" id="KW-1133">Transmembrane helix</keyword>
<organism evidence="2 3">
    <name type="scientific">Arcobacter roscoffensis</name>
    <dbReference type="NCBI Taxonomy" id="2961520"/>
    <lineage>
        <taxon>Bacteria</taxon>
        <taxon>Pseudomonadati</taxon>
        <taxon>Campylobacterota</taxon>
        <taxon>Epsilonproteobacteria</taxon>
        <taxon>Campylobacterales</taxon>
        <taxon>Arcobacteraceae</taxon>
        <taxon>Arcobacter</taxon>
    </lineage>
</organism>
<dbReference type="Gene3D" id="3.30.300.250">
    <property type="match status" value="1"/>
</dbReference>
<keyword evidence="1" id="KW-0812">Transmembrane</keyword>
<evidence type="ECO:0000256" key="1">
    <source>
        <dbReference type="SAM" id="Phobius"/>
    </source>
</evidence>
<dbReference type="RefSeq" id="WP_254575591.1">
    <property type="nucleotide sequence ID" value="NZ_CP100595.1"/>
</dbReference>
<dbReference type="PROSITE" id="PS51257">
    <property type="entry name" value="PROKAR_LIPOPROTEIN"/>
    <property type="match status" value="1"/>
</dbReference>
<feature type="transmembrane region" description="Helical" evidence="1">
    <location>
        <begin position="6"/>
        <end position="26"/>
    </location>
</feature>
<proteinExistence type="predicted"/>
<keyword evidence="3" id="KW-1185">Reference proteome</keyword>
<reference evidence="2" key="1">
    <citation type="submission" date="2022-07" db="EMBL/GenBank/DDBJ databases">
        <title>Arcobacter roscoffensis sp. nov., a marine bacterium isolated from coastal seawater collected from Roscoff, France.</title>
        <authorList>
            <person name="Pascual J."/>
            <person name="Lepeaux C."/>
            <person name="Methner A."/>
            <person name="Overmann J."/>
        </authorList>
    </citation>
    <scope>NUCLEOTIDE SEQUENCE</scope>
    <source>
        <strain evidence="2">ARW1-2F2</strain>
    </source>
</reference>
<name>A0ABY5E2P7_9BACT</name>